<comment type="similarity">
    <text evidence="1">Belongs to the AATF family.</text>
</comment>
<name>A0A067SDD3_GALM3</name>
<dbReference type="EMBL" id="KL142411">
    <property type="protein sequence ID" value="KDR67972.1"/>
    <property type="molecule type" value="Genomic_DNA"/>
</dbReference>
<feature type="region of interest" description="Disordered" evidence="3">
    <location>
        <begin position="17"/>
        <end position="157"/>
    </location>
</feature>
<evidence type="ECO:0000256" key="3">
    <source>
        <dbReference type="SAM" id="MobiDB-lite"/>
    </source>
</evidence>
<evidence type="ECO:0000313" key="7">
    <source>
        <dbReference type="Proteomes" id="UP000027222"/>
    </source>
</evidence>
<dbReference type="STRING" id="685588.A0A067SDD3"/>
<protein>
    <recommendedName>
        <fullName evidence="2">Protein BFR2</fullName>
    </recommendedName>
</protein>
<keyword evidence="7" id="KW-1185">Reference proteome</keyword>
<dbReference type="HOGENOM" id="CLU_018299_2_1_1"/>
<organism evidence="6 7">
    <name type="scientific">Galerina marginata (strain CBS 339.88)</name>
    <dbReference type="NCBI Taxonomy" id="685588"/>
    <lineage>
        <taxon>Eukaryota</taxon>
        <taxon>Fungi</taxon>
        <taxon>Dikarya</taxon>
        <taxon>Basidiomycota</taxon>
        <taxon>Agaricomycotina</taxon>
        <taxon>Agaricomycetes</taxon>
        <taxon>Agaricomycetidae</taxon>
        <taxon>Agaricales</taxon>
        <taxon>Agaricineae</taxon>
        <taxon>Strophariaceae</taxon>
        <taxon>Galerina</taxon>
    </lineage>
</organism>
<accession>A0A067SDD3</accession>
<dbReference type="InterPro" id="IPR025160">
    <property type="entry name" value="AATF"/>
</dbReference>
<feature type="compositionally biased region" description="Acidic residues" evidence="3">
    <location>
        <begin position="82"/>
        <end position="115"/>
    </location>
</feature>
<evidence type="ECO:0000313" key="6">
    <source>
        <dbReference type="EMBL" id="KDR67972.1"/>
    </source>
</evidence>
<evidence type="ECO:0000259" key="5">
    <source>
        <dbReference type="Pfam" id="PF13339"/>
    </source>
</evidence>
<dbReference type="AlphaFoldDB" id="A0A067SDD3"/>
<feature type="compositionally biased region" description="Acidic residues" evidence="3">
    <location>
        <begin position="128"/>
        <end position="145"/>
    </location>
</feature>
<feature type="region of interest" description="Disordered" evidence="3">
    <location>
        <begin position="357"/>
        <end position="377"/>
    </location>
</feature>
<dbReference type="PANTHER" id="PTHR15565">
    <property type="entry name" value="AATF PROTEIN APOPTOSIS ANTAGONIZING TRANSCRIPTION FACTOR"/>
    <property type="match status" value="1"/>
</dbReference>
<evidence type="ECO:0000256" key="2">
    <source>
        <dbReference type="ARBA" id="ARBA00013850"/>
    </source>
</evidence>
<feature type="compositionally biased region" description="Basic and acidic residues" evidence="3">
    <location>
        <begin position="33"/>
        <end position="51"/>
    </location>
</feature>
<dbReference type="OrthoDB" id="5783963at2759"/>
<sequence>MPVGRISLAEQIAQLEEAAPVDYDPEDLQSRGAEIDDAMHMDASGSREHYVEVGPSSLRNRLPSIAHPKYEGVRASRKQLLEESDDAQDDEVEEDSEEDGDIGVEDEDMDSDEGEGQAWERGDPRSENEEEELSESEEMEQDEAFSNEPRLPATDQDPIEDVASALKQTRVEDLKKGEAVKRQIALWDTLLDTRIRMQKSVVSANRLPPPSAMKSFLEASECQESISKLLNEASLLSNELFELQENLLTINDIVKPPPPKRRKLDPEASVGEYREAFSAATEDIVTLEHALHPWTLQTLSKWSSKIQAVTPSVLLPSNRGAFLKGGQNLKSVVELIEENLADHDKLLARTRVARVKTPRIGTPQEQNAQDADTPDPEIFDDTDFYQKLLRDIIDARGNGGKNEDWMVLQKQKKAKKKVDTKASKGRKLRYEVHEKLQNFMVPVPSSGTWHEEQIDELFSSLLGKGFEHIPLNAERPLVQENLDLTGFRVFG</sequence>
<gene>
    <name evidence="6" type="ORF">GALMADRAFT_129808</name>
</gene>
<evidence type="ECO:0000256" key="1">
    <source>
        <dbReference type="ARBA" id="ARBA00008966"/>
    </source>
</evidence>
<evidence type="ECO:0000259" key="4">
    <source>
        <dbReference type="Pfam" id="PF08164"/>
    </source>
</evidence>
<feature type="compositionally biased region" description="Basic and acidic residues" evidence="3">
    <location>
        <begin position="118"/>
        <end position="127"/>
    </location>
</feature>
<dbReference type="InterPro" id="IPR039223">
    <property type="entry name" value="AATF/Bfr2"/>
</dbReference>
<dbReference type="PANTHER" id="PTHR15565:SF0">
    <property type="entry name" value="PROTEIN AATF"/>
    <property type="match status" value="1"/>
</dbReference>
<feature type="domain" description="Apoptosis-antagonizing transcription factor C-terminal" evidence="4">
    <location>
        <begin position="385"/>
        <end position="462"/>
    </location>
</feature>
<dbReference type="Pfam" id="PF08164">
    <property type="entry name" value="TRAUB"/>
    <property type="match status" value="1"/>
</dbReference>
<dbReference type="Proteomes" id="UP000027222">
    <property type="component" value="Unassembled WGS sequence"/>
</dbReference>
<reference evidence="7" key="1">
    <citation type="journal article" date="2014" name="Proc. Natl. Acad. Sci. U.S.A.">
        <title>Extensive sampling of basidiomycete genomes demonstrates inadequacy of the white-rot/brown-rot paradigm for wood decay fungi.</title>
        <authorList>
            <person name="Riley R."/>
            <person name="Salamov A.A."/>
            <person name="Brown D.W."/>
            <person name="Nagy L.G."/>
            <person name="Floudas D."/>
            <person name="Held B.W."/>
            <person name="Levasseur A."/>
            <person name="Lombard V."/>
            <person name="Morin E."/>
            <person name="Otillar R."/>
            <person name="Lindquist E.A."/>
            <person name="Sun H."/>
            <person name="LaButti K.M."/>
            <person name="Schmutz J."/>
            <person name="Jabbour D."/>
            <person name="Luo H."/>
            <person name="Baker S.E."/>
            <person name="Pisabarro A.G."/>
            <person name="Walton J.D."/>
            <person name="Blanchette R.A."/>
            <person name="Henrissat B."/>
            <person name="Martin F."/>
            <person name="Cullen D."/>
            <person name="Hibbett D.S."/>
            <person name="Grigoriev I.V."/>
        </authorList>
    </citation>
    <scope>NUCLEOTIDE SEQUENCE [LARGE SCALE GENOMIC DNA]</scope>
    <source>
        <strain evidence="7">CBS 339.88</strain>
    </source>
</reference>
<dbReference type="GO" id="GO:0000462">
    <property type="term" value="P:maturation of SSU-rRNA from tricistronic rRNA transcript (SSU-rRNA, 5.8S rRNA, LSU-rRNA)"/>
    <property type="evidence" value="ECO:0007669"/>
    <property type="project" value="TreeGrafter"/>
</dbReference>
<feature type="domain" description="AATF leucine zipper-containing" evidence="5">
    <location>
        <begin position="173"/>
        <end position="305"/>
    </location>
</feature>
<proteinExistence type="inferred from homology"/>
<dbReference type="GO" id="GO:0005730">
    <property type="term" value="C:nucleolus"/>
    <property type="evidence" value="ECO:0007669"/>
    <property type="project" value="TreeGrafter"/>
</dbReference>
<dbReference type="Pfam" id="PF13339">
    <property type="entry name" value="AATF-Che1"/>
    <property type="match status" value="1"/>
</dbReference>
<dbReference type="InterPro" id="IPR012617">
    <property type="entry name" value="AATF_C"/>
</dbReference>